<gene>
    <name evidence="1" type="ORF">SPARVUS_LOCUS10807205</name>
</gene>
<organism evidence="1 2">
    <name type="scientific">Staurois parvus</name>
    <dbReference type="NCBI Taxonomy" id="386267"/>
    <lineage>
        <taxon>Eukaryota</taxon>
        <taxon>Metazoa</taxon>
        <taxon>Chordata</taxon>
        <taxon>Craniata</taxon>
        <taxon>Vertebrata</taxon>
        <taxon>Euteleostomi</taxon>
        <taxon>Amphibia</taxon>
        <taxon>Batrachia</taxon>
        <taxon>Anura</taxon>
        <taxon>Neobatrachia</taxon>
        <taxon>Ranoidea</taxon>
        <taxon>Ranidae</taxon>
        <taxon>Staurois</taxon>
    </lineage>
</organism>
<proteinExistence type="predicted"/>
<dbReference type="EMBL" id="CATNWA010016001">
    <property type="protein sequence ID" value="CAI9588825.1"/>
    <property type="molecule type" value="Genomic_DNA"/>
</dbReference>
<accession>A0ABN9EY76</accession>
<name>A0ABN9EY76_9NEOB</name>
<sequence length="38" mass="3863">MGTGGRHCWALMGGTDGHCSTHTIGGRGRLTTHGTPGQ</sequence>
<protein>
    <submittedName>
        <fullName evidence="1">Uncharacterized protein</fullName>
    </submittedName>
</protein>
<keyword evidence="2" id="KW-1185">Reference proteome</keyword>
<evidence type="ECO:0000313" key="1">
    <source>
        <dbReference type="EMBL" id="CAI9588825.1"/>
    </source>
</evidence>
<comment type="caution">
    <text evidence="1">The sequence shown here is derived from an EMBL/GenBank/DDBJ whole genome shotgun (WGS) entry which is preliminary data.</text>
</comment>
<evidence type="ECO:0000313" key="2">
    <source>
        <dbReference type="Proteomes" id="UP001162483"/>
    </source>
</evidence>
<reference evidence="1" key="1">
    <citation type="submission" date="2023-05" db="EMBL/GenBank/DDBJ databases">
        <authorList>
            <person name="Stuckert A."/>
        </authorList>
    </citation>
    <scope>NUCLEOTIDE SEQUENCE</scope>
</reference>
<dbReference type="Proteomes" id="UP001162483">
    <property type="component" value="Unassembled WGS sequence"/>
</dbReference>